<accession>A0A1B1KI17</accession>
<proteinExistence type="predicted"/>
<evidence type="ECO:0000313" key="3">
    <source>
        <dbReference type="EMBL" id="ANS32355.1"/>
    </source>
</evidence>
<geneLocation type="plasmid" evidence="4">
    <name>pr1cp1</name>
</geneLocation>
<dbReference type="GO" id="GO:0003676">
    <property type="term" value="F:nucleic acid binding"/>
    <property type="evidence" value="ECO:0007669"/>
    <property type="project" value="InterPro"/>
</dbReference>
<name>A0A1B1KI17_RHOOP</name>
<reference evidence="2 4" key="1">
    <citation type="submission" date="2014-07" db="EMBL/GenBank/DDBJ databases">
        <authorList>
            <person name="Zhang J.E."/>
            <person name="Yang H."/>
            <person name="Guo J."/>
            <person name="Deng Z."/>
            <person name="Luo H."/>
            <person name="Luo M."/>
            <person name="Zhao B."/>
        </authorList>
    </citation>
    <scope>NUCLEOTIDE SEQUENCE [LARGE SCALE GENOMIC DNA]</scope>
    <source>
        <strain evidence="2 4">1CP</strain>
        <plasmid evidence="4">Plasmid pr1cp1</plasmid>
        <plasmid evidence="2">pR1CP1</plasmid>
    </source>
</reference>
<dbReference type="PATRIC" id="fig|37919.13.peg.8074"/>
<evidence type="ECO:0000313" key="2">
    <source>
        <dbReference type="EMBL" id="ANS32262.1"/>
    </source>
</evidence>
<geneLocation type="plasmid" evidence="2">
    <name>pR1CP1</name>
</geneLocation>
<evidence type="ECO:0000313" key="4">
    <source>
        <dbReference type="Proteomes" id="UP000186108"/>
    </source>
</evidence>
<gene>
    <name evidence="2" type="ORF">R1CP_38330</name>
    <name evidence="3" type="ORF">R1CP_38835</name>
</gene>
<organism evidence="2 4">
    <name type="scientific">Rhodococcus opacus</name>
    <name type="common">Nocardia opaca</name>
    <dbReference type="NCBI Taxonomy" id="37919"/>
    <lineage>
        <taxon>Bacteria</taxon>
        <taxon>Bacillati</taxon>
        <taxon>Actinomycetota</taxon>
        <taxon>Actinomycetes</taxon>
        <taxon>Mycobacteriales</taxon>
        <taxon>Nocardiaceae</taxon>
        <taxon>Rhodococcus</taxon>
    </lineage>
</organism>
<keyword evidence="2" id="KW-0614">Plasmid</keyword>
<dbReference type="EMBL" id="CP009112">
    <property type="protein sequence ID" value="ANS32355.1"/>
    <property type="molecule type" value="Genomic_DNA"/>
</dbReference>
<sequence>MNIRRYLAQVGPNLCASDNGGEFINHHLLAWCEKRKITFTRSRPGNSNDGCHVEQKNWAIVRTVVGYHRYDSEAELLLRGKIWVLQSQLANYFCPQQKLVSKVRNGAKVAKKYDTATTPHRRAEHHTAVGKHDKEILADTYTGSINPATVQRQIQALTTELLTLTTSKAGPAKRRPSTRALSNESTNQTSRAS</sequence>
<feature type="compositionally biased region" description="Polar residues" evidence="1">
    <location>
        <begin position="179"/>
        <end position="193"/>
    </location>
</feature>
<dbReference type="RefSeq" id="WP_065493684.1">
    <property type="nucleotide sequence ID" value="NZ_CP009112.1"/>
</dbReference>
<evidence type="ECO:0000256" key="1">
    <source>
        <dbReference type="SAM" id="MobiDB-lite"/>
    </source>
</evidence>
<dbReference type="InterPro" id="IPR012337">
    <property type="entry name" value="RNaseH-like_sf"/>
</dbReference>
<protein>
    <submittedName>
        <fullName evidence="2">Transposase</fullName>
    </submittedName>
</protein>
<dbReference type="SUPFAM" id="SSF53098">
    <property type="entry name" value="Ribonuclease H-like"/>
    <property type="match status" value="1"/>
</dbReference>
<dbReference type="InterPro" id="IPR036397">
    <property type="entry name" value="RNaseH_sf"/>
</dbReference>
<dbReference type="EMBL" id="CP009112">
    <property type="protein sequence ID" value="ANS32262.1"/>
    <property type="molecule type" value="Genomic_DNA"/>
</dbReference>
<feature type="region of interest" description="Disordered" evidence="1">
    <location>
        <begin position="165"/>
        <end position="193"/>
    </location>
</feature>
<dbReference type="Proteomes" id="UP000186108">
    <property type="component" value="Plasmid pR1CP1"/>
</dbReference>
<dbReference type="AlphaFoldDB" id="A0A1B1KI17"/>
<dbReference type="Gene3D" id="3.30.420.10">
    <property type="entry name" value="Ribonuclease H-like superfamily/Ribonuclease H"/>
    <property type="match status" value="1"/>
</dbReference>